<keyword evidence="3" id="KW-1185">Reference proteome</keyword>
<dbReference type="RefSeq" id="XP_013440707.1">
    <property type="nucleotide sequence ID" value="XM_013585253.1"/>
</dbReference>
<gene>
    <name evidence="2" type="ORF">ENH_00050930</name>
</gene>
<evidence type="ECO:0000256" key="1">
    <source>
        <dbReference type="SAM" id="MobiDB-lite"/>
    </source>
</evidence>
<organism evidence="2 3">
    <name type="scientific">Eimeria necatrix</name>
    <dbReference type="NCBI Taxonomy" id="51315"/>
    <lineage>
        <taxon>Eukaryota</taxon>
        <taxon>Sar</taxon>
        <taxon>Alveolata</taxon>
        <taxon>Apicomplexa</taxon>
        <taxon>Conoidasida</taxon>
        <taxon>Coccidia</taxon>
        <taxon>Eucoccidiorida</taxon>
        <taxon>Eimeriorina</taxon>
        <taxon>Eimeriidae</taxon>
        <taxon>Eimeria</taxon>
    </lineage>
</organism>
<evidence type="ECO:0000313" key="3">
    <source>
        <dbReference type="Proteomes" id="UP000030754"/>
    </source>
</evidence>
<feature type="region of interest" description="Disordered" evidence="1">
    <location>
        <begin position="432"/>
        <end position="458"/>
    </location>
</feature>
<dbReference type="AlphaFoldDB" id="U6MNV0"/>
<name>U6MNV0_9EIME</name>
<dbReference type="EMBL" id="HG722790">
    <property type="protein sequence ID" value="CDJ63345.1"/>
    <property type="molecule type" value="Genomic_DNA"/>
</dbReference>
<sequence length="596" mass="64762">MATIPAETVPVGELCSRVNASSLHSSGVFSKLAEVNAAQQPEQRFPNPSMPTDCHHRPPAHLRVPSETERPHSNGVDASGLSDLFVGLLSLPKGVRWPPAVPRQDAPSSHFWQSDGSFSCDWAALKAGEAFCASVNATCAFCLSRALGGPSAMISALLSKLRAGAKTAVEEEISHLIQAVKTSAANAAAESGPDCSDQQQNSEDVTQQLLKHPALQAVAFMSVHERRMAVFEIWLDRWQVLSRGYHCTCGSAEAADENLTQMASDVTSVHDEQVDAKAAIEELRGRVVRQREESRKAYQEEESVVSEARSLSIELVKKQQQLLLATERVKALETVRRDPTFRIMESAQRQPPSASPDSLLSTGKECLSFIADKCNKLASLAQLMQQQPNQPQTEGQLQLSREAAQAVTVAGDADDAEEDTWLFRTLRGLQTPHASMHSPQSQRARASSLASVTHAKDGANGRVVERPVCELSGCDAGVGKLRQLPADDRMVCARLNRAAGSEASASPASRLASPASPDSRHSIKAPPEPGSNKRARRPDKLALRSRRKPGLLPSMRHAELDIGTDVSWQPAEHRRETNVLQDAVWIDSFLRRRPDA</sequence>
<feature type="region of interest" description="Disordered" evidence="1">
    <location>
        <begin position="499"/>
        <end position="558"/>
    </location>
</feature>
<feature type="compositionally biased region" description="Low complexity" evidence="1">
    <location>
        <begin position="438"/>
        <end position="451"/>
    </location>
</feature>
<proteinExistence type="predicted"/>
<feature type="compositionally biased region" description="Low complexity" evidence="1">
    <location>
        <begin position="499"/>
        <end position="517"/>
    </location>
</feature>
<dbReference type="Proteomes" id="UP000030754">
    <property type="component" value="Unassembled WGS sequence"/>
</dbReference>
<dbReference type="VEuPathDB" id="ToxoDB:ENH_00050930"/>
<feature type="region of interest" description="Disordered" evidence="1">
    <location>
        <begin position="38"/>
        <end position="73"/>
    </location>
</feature>
<dbReference type="OrthoDB" id="346203at2759"/>
<dbReference type="GeneID" id="25475240"/>
<feature type="compositionally biased region" description="Basic residues" evidence="1">
    <location>
        <begin position="533"/>
        <end position="549"/>
    </location>
</feature>
<accession>U6MNV0</accession>
<reference evidence="2" key="1">
    <citation type="submission" date="2013-10" db="EMBL/GenBank/DDBJ databases">
        <title>Genomic analysis of the causative agents of coccidiosis in chickens.</title>
        <authorList>
            <person name="Reid A.J."/>
            <person name="Blake D."/>
            <person name="Billington K."/>
            <person name="Browne H."/>
            <person name="Dunn M."/>
            <person name="Hung S."/>
            <person name="Kawahara F."/>
            <person name="Miranda-Saavedra D."/>
            <person name="Mourier T."/>
            <person name="Nagra H."/>
            <person name="Otto T.D."/>
            <person name="Rawlings N."/>
            <person name="Sanchez A."/>
            <person name="Sanders M."/>
            <person name="Subramaniam C."/>
            <person name="Tay Y."/>
            <person name="Dear P."/>
            <person name="Doerig C."/>
            <person name="Gruber A."/>
            <person name="Parkinson J."/>
            <person name="Shirley M."/>
            <person name="Wan K.L."/>
            <person name="Berriman M."/>
            <person name="Tomley F."/>
            <person name="Pain A."/>
        </authorList>
    </citation>
    <scope>NUCLEOTIDE SEQUENCE [LARGE SCALE GENOMIC DNA]</scope>
    <source>
        <strain evidence="2">Houghton</strain>
    </source>
</reference>
<evidence type="ECO:0000313" key="2">
    <source>
        <dbReference type="EMBL" id="CDJ63345.1"/>
    </source>
</evidence>
<reference evidence="2" key="2">
    <citation type="submission" date="2013-10" db="EMBL/GenBank/DDBJ databases">
        <authorList>
            <person name="Aslett M."/>
        </authorList>
    </citation>
    <scope>NUCLEOTIDE SEQUENCE [LARGE SCALE GENOMIC DNA]</scope>
    <source>
        <strain evidence="2">Houghton</strain>
    </source>
</reference>
<protein>
    <submittedName>
        <fullName evidence="2">Uncharacterized protein</fullName>
    </submittedName>
</protein>